<accession>A0ABW2FLS0</accession>
<dbReference type="InterPro" id="IPR035992">
    <property type="entry name" value="Ricin_B-like_lectins"/>
</dbReference>
<feature type="chain" id="PRO_5047068829" evidence="3">
    <location>
        <begin position="35"/>
        <end position="403"/>
    </location>
</feature>
<dbReference type="Pfam" id="PF01670">
    <property type="entry name" value="Glyco_hydro_12"/>
    <property type="match status" value="1"/>
</dbReference>
<dbReference type="PROSITE" id="PS50231">
    <property type="entry name" value="RICIN_B_LECTIN"/>
    <property type="match status" value="1"/>
</dbReference>
<evidence type="ECO:0000259" key="4">
    <source>
        <dbReference type="SMART" id="SM00458"/>
    </source>
</evidence>
<dbReference type="RefSeq" id="WP_345708935.1">
    <property type="nucleotide sequence ID" value="NZ_BAABKV010000001.1"/>
</dbReference>
<feature type="signal peptide" evidence="3">
    <location>
        <begin position="1"/>
        <end position="34"/>
    </location>
</feature>
<keyword evidence="2" id="KW-0119">Carbohydrate metabolism</keyword>
<dbReference type="InterPro" id="IPR002594">
    <property type="entry name" value="GH12"/>
</dbReference>
<evidence type="ECO:0000313" key="5">
    <source>
        <dbReference type="EMBL" id="MFC7178219.1"/>
    </source>
</evidence>
<keyword evidence="6" id="KW-1185">Reference proteome</keyword>
<feature type="domain" description="Ricin B lectin" evidence="4">
    <location>
        <begin position="272"/>
        <end position="403"/>
    </location>
</feature>
<dbReference type="InterPro" id="IPR013319">
    <property type="entry name" value="GH11/12"/>
</dbReference>
<dbReference type="Gene3D" id="2.80.10.50">
    <property type="match status" value="2"/>
</dbReference>
<evidence type="ECO:0000256" key="3">
    <source>
        <dbReference type="SAM" id="SignalP"/>
    </source>
</evidence>
<protein>
    <submittedName>
        <fullName evidence="5">RICIN domain-containing protein</fullName>
    </submittedName>
</protein>
<evidence type="ECO:0000256" key="2">
    <source>
        <dbReference type="RuleBase" id="RU361163"/>
    </source>
</evidence>
<dbReference type="SUPFAM" id="SSF49899">
    <property type="entry name" value="Concanavalin A-like lectins/glucanases"/>
    <property type="match status" value="1"/>
</dbReference>
<keyword evidence="2" id="KW-0624">Polysaccharide degradation</keyword>
<organism evidence="5 6">
    <name type="scientific">Kitasatospora paranensis</name>
    <dbReference type="NCBI Taxonomy" id="258053"/>
    <lineage>
        <taxon>Bacteria</taxon>
        <taxon>Bacillati</taxon>
        <taxon>Actinomycetota</taxon>
        <taxon>Actinomycetes</taxon>
        <taxon>Kitasatosporales</taxon>
        <taxon>Streptomycetaceae</taxon>
        <taxon>Kitasatospora</taxon>
    </lineage>
</organism>
<dbReference type="SUPFAM" id="SSF50370">
    <property type="entry name" value="Ricin B-like lectins"/>
    <property type="match status" value="1"/>
</dbReference>
<keyword evidence="2" id="KW-0378">Hydrolase</keyword>
<dbReference type="Pfam" id="PF00652">
    <property type="entry name" value="Ricin_B_lectin"/>
    <property type="match status" value="1"/>
</dbReference>
<dbReference type="PANTHER" id="PTHR34002:SF9">
    <property type="entry name" value="XYLOGLUCAN-SPECIFIC ENDO-BETA-1,4-GLUCANASE A"/>
    <property type="match status" value="1"/>
</dbReference>
<dbReference type="SMART" id="SM00458">
    <property type="entry name" value="RICIN"/>
    <property type="match status" value="1"/>
</dbReference>
<dbReference type="CDD" id="cd00161">
    <property type="entry name" value="beta-trefoil_Ricin-like"/>
    <property type="match status" value="1"/>
</dbReference>
<dbReference type="PANTHER" id="PTHR34002">
    <property type="entry name" value="BLR1656 PROTEIN"/>
    <property type="match status" value="1"/>
</dbReference>
<name>A0ABW2FLS0_9ACTN</name>
<dbReference type="EMBL" id="JBHTAJ010000002">
    <property type="protein sequence ID" value="MFC7178219.1"/>
    <property type="molecule type" value="Genomic_DNA"/>
</dbReference>
<dbReference type="InterPro" id="IPR013320">
    <property type="entry name" value="ConA-like_dom_sf"/>
</dbReference>
<comment type="caution">
    <text evidence="5">The sequence shown here is derived from an EMBL/GenBank/DDBJ whole genome shotgun (WGS) entry which is preliminary data.</text>
</comment>
<proteinExistence type="inferred from homology"/>
<evidence type="ECO:0000256" key="1">
    <source>
        <dbReference type="ARBA" id="ARBA00005519"/>
    </source>
</evidence>
<keyword evidence="2" id="KW-0326">Glycosidase</keyword>
<reference evidence="6" key="1">
    <citation type="journal article" date="2019" name="Int. J. Syst. Evol. Microbiol.">
        <title>The Global Catalogue of Microorganisms (GCM) 10K type strain sequencing project: providing services to taxonomists for standard genome sequencing and annotation.</title>
        <authorList>
            <consortium name="The Broad Institute Genomics Platform"/>
            <consortium name="The Broad Institute Genome Sequencing Center for Infectious Disease"/>
            <person name="Wu L."/>
            <person name="Ma J."/>
        </authorList>
    </citation>
    <scope>NUCLEOTIDE SEQUENCE [LARGE SCALE GENOMIC DNA]</scope>
    <source>
        <strain evidence="6">CGMCC 1.12859</strain>
    </source>
</reference>
<dbReference type="Proteomes" id="UP001596435">
    <property type="component" value="Unassembled WGS sequence"/>
</dbReference>
<dbReference type="Gene3D" id="2.60.120.180">
    <property type="match status" value="1"/>
</dbReference>
<comment type="similarity">
    <text evidence="1 2">Belongs to the glycosyl hydrolase 12 (cellulase H) family.</text>
</comment>
<dbReference type="InterPro" id="IPR000772">
    <property type="entry name" value="Ricin_B_lectin"/>
</dbReference>
<sequence>MKSLPMRLRSAVTALALLVAAVALPAVMAAPAGAATQLCDTFGSVPIAGGHYIVQNNNWGDSTQQCLSVTDSGFTISSESHNKPTNGAPASYPSVYAGCHYTNCSSGSGLPLQVSAFANPQTSVAYRTVGTGAYDAAYDIWFDSSPNPSGQNNGAELMIWGSHLGAPQPAGQKIGTANLAGAGWDVWEGRLSNGGISWNVVSYVRQQTTTSLQVNIKDFTEDSANRGYLDRAWYMTSVQFGFEPWVGGTGLGVDSFNFTANGTGGGGGGGGTGGSTIVGQGSGRCLDVQAAGTADGTPVQLYDCNGTVAQKWQRTGNTFVNPNSGKCLDVAGQGTANGTQVRLWTCLNNGAQQWQVNGNGTFVNPNSGKCLDAAGQGTANGTRVQIWDCYGSGTQPNQVWALR</sequence>
<keyword evidence="3" id="KW-0732">Signal</keyword>
<gene>
    <name evidence="5" type="ORF">ACFQMG_01430</name>
</gene>
<evidence type="ECO:0000313" key="6">
    <source>
        <dbReference type="Proteomes" id="UP001596435"/>
    </source>
</evidence>